<dbReference type="EMBL" id="LR797493">
    <property type="protein sequence ID" value="CAB4220724.1"/>
    <property type="molecule type" value="Genomic_DNA"/>
</dbReference>
<feature type="transmembrane region" description="Helical" evidence="1">
    <location>
        <begin position="6"/>
        <end position="27"/>
    </location>
</feature>
<keyword evidence="1" id="KW-1133">Transmembrane helix</keyword>
<evidence type="ECO:0000313" key="2">
    <source>
        <dbReference type="EMBL" id="CAB4220724.1"/>
    </source>
</evidence>
<name>A0A6J5T1Q4_9CAUD</name>
<evidence type="ECO:0000256" key="1">
    <source>
        <dbReference type="SAM" id="Phobius"/>
    </source>
</evidence>
<protein>
    <submittedName>
        <fullName evidence="2">Uncharacterized protein</fullName>
    </submittedName>
</protein>
<accession>A0A6J5T1Q4</accession>
<keyword evidence="1" id="KW-0812">Transmembrane</keyword>
<gene>
    <name evidence="2" type="ORF">UFOVP1626_20</name>
</gene>
<keyword evidence="1" id="KW-0472">Membrane</keyword>
<sequence>MSEVLIFIAGMIAPAFLSSVFTLFKCLEDVIKTRIK</sequence>
<organism evidence="2">
    <name type="scientific">uncultured Caudovirales phage</name>
    <dbReference type="NCBI Taxonomy" id="2100421"/>
    <lineage>
        <taxon>Viruses</taxon>
        <taxon>Duplodnaviria</taxon>
        <taxon>Heunggongvirae</taxon>
        <taxon>Uroviricota</taxon>
        <taxon>Caudoviricetes</taxon>
        <taxon>Peduoviridae</taxon>
        <taxon>Maltschvirus</taxon>
        <taxon>Maltschvirus maltsch</taxon>
    </lineage>
</organism>
<proteinExistence type="predicted"/>
<reference evidence="2" key="1">
    <citation type="submission" date="2020-05" db="EMBL/GenBank/DDBJ databases">
        <authorList>
            <person name="Chiriac C."/>
            <person name="Salcher M."/>
            <person name="Ghai R."/>
            <person name="Kavagutti S V."/>
        </authorList>
    </citation>
    <scope>NUCLEOTIDE SEQUENCE</scope>
</reference>